<dbReference type="PROSITE" id="PS50893">
    <property type="entry name" value="ABC_TRANSPORTER_2"/>
    <property type="match status" value="1"/>
</dbReference>
<sequence length="302" mass="34339">MALLKVEQLTKSFEGKEVVKDLNFELETGKCVALLGPNGAGKTTTLRMLAGFSRPSRGTIQFDEDTLSKDIRQYIGYLPQFPVFHNWMTGKEFLVYAGQLSHMSKKEAEEHADRLLQRVGLSDAKKKRIGKYSGGMKQRLGIAQAMIHNPTLIMLDEPVSSLDPIGRREVLNLLTELKEEATILFSTHILRDAEEISDEILLLKDGQLIEHGSLDELSQLHHTARLELDFRSVPEDVREVLSHFDFIEHVNVQKNTVILMTAEGDRARKTILKLAAEKDWDLTRFELVRSNLEDLFMKAVNR</sequence>
<dbReference type="PANTHER" id="PTHR43335:SF11">
    <property type="entry name" value="ABC TRANSPORTER RELATED"/>
    <property type="match status" value="1"/>
</dbReference>
<keyword evidence="4 6" id="KW-0067">ATP-binding</keyword>
<dbReference type="PANTHER" id="PTHR43335">
    <property type="entry name" value="ABC TRANSPORTER, ATP-BINDING PROTEIN"/>
    <property type="match status" value="1"/>
</dbReference>
<dbReference type="InterPro" id="IPR003593">
    <property type="entry name" value="AAA+_ATPase"/>
</dbReference>
<dbReference type="Gene3D" id="3.40.50.300">
    <property type="entry name" value="P-loop containing nucleotide triphosphate hydrolases"/>
    <property type="match status" value="1"/>
</dbReference>
<name>A0A4R3MQ80_9BACI</name>
<dbReference type="InterPro" id="IPR003439">
    <property type="entry name" value="ABC_transporter-like_ATP-bd"/>
</dbReference>
<dbReference type="InterPro" id="IPR025302">
    <property type="entry name" value="DrrA1/2-like_C"/>
</dbReference>
<protein>
    <submittedName>
        <fullName evidence="6">ABC-2 type transport system ATP-binding protein</fullName>
    </submittedName>
</protein>
<dbReference type="InterPro" id="IPR017871">
    <property type="entry name" value="ABC_transporter-like_CS"/>
</dbReference>
<dbReference type="OrthoDB" id="9804819at2"/>
<feature type="domain" description="ABC transporter" evidence="5">
    <location>
        <begin position="4"/>
        <end position="230"/>
    </location>
</feature>
<proteinExistence type="inferred from homology"/>
<evidence type="ECO:0000256" key="2">
    <source>
        <dbReference type="ARBA" id="ARBA00022448"/>
    </source>
</evidence>
<dbReference type="RefSeq" id="WP_132372880.1">
    <property type="nucleotide sequence ID" value="NZ_SMAN01000026.1"/>
</dbReference>
<evidence type="ECO:0000259" key="5">
    <source>
        <dbReference type="PROSITE" id="PS50893"/>
    </source>
</evidence>
<evidence type="ECO:0000313" key="7">
    <source>
        <dbReference type="Proteomes" id="UP000294650"/>
    </source>
</evidence>
<accession>A0A4R3MQ80</accession>
<dbReference type="GO" id="GO:0005524">
    <property type="term" value="F:ATP binding"/>
    <property type="evidence" value="ECO:0007669"/>
    <property type="project" value="UniProtKB-KW"/>
</dbReference>
<dbReference type="SUPFAM" id="SSF52540">
    <property type="entry name" value="P-loop containing nucleoside triphosphate hydrolases"/>
    <property type="match status" value="1"/>
</dbReference>
<dbReference type="Pfam" id="PF00005">
    <property type="entry name" value="ABC_tran"/>
    <property type="match status" value="1"/>
</dbReference>
<dbReference type="Proteomes" id="UP000294650">
    <property type="component" value="Unassembled WGS sequence"/>
</dbReference>
<evidence type="ECO:0000256" key="3">
    <source>
        <dbReference type="ARBA" id="ARBA00022741"/>
    </source>
</evidence>
<dbReference type="PROSITE" id="PS00211">
    <property type="entry name" value="ABC_TRANSPORTER_1"/>
    <property type="match status" value="1"/>
</dbReference>
<evidence type="ECO:0000256" key="4">
    <source>
        <dbReference type="ARBA" id="ARBA00022840"/>
    </source>
</evidence>
<dbReference type="Pfam" id="PF13732">
    <property type="entry name" value="DrrA1-3_C"/>
    <property type="match status" value="1"/>
</dbReference>
<evidence type="ECO:0000313" key="6">
    <source>
        <dbReference type="EMBL" id="TCT17959.1"/>
    </source>
</evidence>
<keyword evidence="7" id="KW-1185">Reference proteome</keyword>
<reference evidence="6 7" key="1">
    <citation type="submission" date="2019-03" db="EMBL/GenBank/DDBJ databases">
        <title>Genomic Encyclopedia of Type Strains, Phase IV (KMG-IV): sequencing the most valuable type-strain genomes for metagenomic binning, comparative biology and taxonomic classification.</title>
        <authorList>
            <person name="Goeker M."/>
        </authorList>
    </citation>
    <scope>NUCLEOTIDE SEQUENCE [LARGE SCALE GENOMIC DNA]</scope>
    <source>
        <strain evidence="6 7">DSM 25894</strain>
    </source>
</reference>
<comment type="caution">
    <text evidence="6">The sequence shown here is derived from an EMBL/GenBank/DDBJ whole genome shotgun (WGS) entry which is preliminary data.</text>
</comment>
<organism evidence="6 7">
    <name type="scientific">Melghiribacillus thermohalophilus</name>
    <dbReference type="NCBI Taxonomy" id="1324956"/>
    <lineage>
        <taxon>Bacteria</taxon>
        <taxon>Bacillati</taxon>
        <taxon>Bacillota</taxon>
        <taxon>Bacilli</taxon>
        <taxon>Bacillales</taxon>
        <taxon>Bacillaceae</taxon>
        <taxon>Melghiribacillus</taxon>
    </lineage>
</organism>
<dbReference type="EMBL" id="SMAN01000026">
    <property type="protein sequence ID" value="TCT17959.1"/>
    <property type="molecule type" value="Genomic_DNA"/>
</dbReference>
<gene>
    <name evidence="6" type="ORF">EDD68_12633</name>
</gene>
<dbReference type="AlphaFoldDB" id="A0A4R3MQ80"/>
<comment type="similarity">
    <text evidence="1">Belongs to the ABC transporter superfamily.</text>
</comment>
<dbReference type="SMART" id="SM00382">
    <property type="entry name" value="AAA"/>
    <property type="match status" value="1"/>
</dbReference>
<dbReference type="GO" id="GO:0016887">
    <property type="term" value="F:ATP hydrolysis activity"/>
    <property type="evidence" value="ECO:0007669"/>
    <property type="project" value="InterPro"/>
</dbReference>
<evidence type="ECO:0000256" key="1">
    <source>
        <dbReference type="ARBA" id="ARBA00005417"/>
    </source>
</evidence>
<dbReference type="InterPro" id="IPR027417">
    <property type="entry name" value="P-loop_NTPase"/>
</dbReference>
<keyword evidence="3" id="KW-0547">Nucleotide-binding</keyword>
<keyword evidence="2" id="KW-0813">Transport</keyword>